<sequence>MEREREKEKLYWLSSVSIISILLFQAVEENYLCSQDCEGLMASLDKRELYLRIIKLRLHVIRANIGKLLCICVPHRNEWKKFQWDGLTIDQILDNLANEDIPSDHDLILGEVSNELRDAETGEPTVYLMEINEENDILQALESGGEIEIQNEEIST</sequence>
<dbReference type="OrthoDB" id="6400741at2759"/>
<organism evidence="1 2">
    <name type="scientific">Caligus rogercresseyi</name>
    <name type="common">Sea louse</name>
    <dbReference type="NCBI Taxonomy" id="217165"/>
    <lineage>
        <taxon>Eukaryota</taxon>
        <taxon>Metazoa</taxon>
        <taxon>Ecdysozoa</taxon>
        <taxon>Arthropoda</taxon>
        <taxon>Crustacea</taxon>
        <taxon>Multicrustacea</taxon>
        <taxon>Hexanauplia</taxon>
        <taxon>Copepoda</taxon>
        <taxon>Siphonostomatoida</taxon>
        <taxon>Caligidae</taxon>
        <taxon>Caligus</taxon>
    </lineage>
</organism>
<keyword evidence="2" id="KW-1185">Reference proteome</keyword>
<evidence type="ECO:0000313" key="2">
    <source>
        <dbReference type="Proteomes" id="UP000595437"/>
    </source>
</evidence>
<accession>A0A7T8KKE0</accession>
<dbReference type="Proteomes" id="UP000595437">
    <property type="component" value="Chromosome 2"/>
</dbReference>
<gene>
    <name evidence="1" type="ORF">FKW44_002605</name>
</gene>
<protein>
    <submittedName>
        <fullName evidence="1">Uncharacterized protein</fullName>
    </submittedName>
</protein>
<reference evidence="2" key="1">
    <citation type="submission" date="2021-01" db="EMBL/GenBank/DDBJ databases">
        <title>Caligus Genome Assembly.</title>
        <authorList>
            <person name="Gallardo-Escarate C."/>
        </authorList>
    </citation>
    <scope>NUCLEOTIDE SEQUENCE [LARGE SCALE GENOMIC DNA]</scope>
</reference>
<dbReference type="AlphaFoldDB" id="A0A7T8KKE0"/>
<proteinExistence type="predicted"/>
<name>A0A7T8KKE0_CALRO</name>
<evidence type="ECO:0000313" key="1">
    <source>
        <dbReference type="EMBL" id="QQP57569.1"/>
    </source>
</evidence>
<dbReference type="EMBL" id="CP045891">
    <property type="protein sequence ID" value="QQP57569.1"/>
    <property type="molecule type" value="Genomic_DNA"/>
</dbReference>